<dbReference type="PANTHER" id="PTHR23113:SF312">
    <property type="entry name" value="RAL GUANINE NUCLEOTIDE DISSOCIATION STIMULATOR-LIKE, ISOFORM E"/>
    <property type="match status" value="1"/>
</dbReference>
<dbReference type="OrthoDB" id="546434at2759"/>
<dbReference type="InterPro" id="IPR001895">
    <property type="entry name" value="RASGEF_cat_dom"/>
</dbReference>
<protein>
    <submittedName>
        <fullName evidence="7">Ras-GEF domain-containing protein</fullName>
    </submittedName>
</protein>
<evidence type="ECO:0000256" key="1">
    <source>
        <dbReference type="ARBA" id="ARBA00022658"/>
    </source>
</evidence>
<dbReference type="Proteomes" id="UP000272942">
    <property type="component" value="Unassembled WGS sequence"/>
</dbReference>
<evidence type="ECO:0000313" key="7">
    <source>
        <dbReference type="WBParaSite" id="ECPE_0000553301-mRNA-1"/>
    </source>
</evidence>
<dbReference type="InterPro" id="IPR023578">
    <property type="entry name" value="Ras_GEF_dom_sf"/>
</dbReference>
<dbReference type="WBParaSite" id="ECPE_0000553301-mRNA-1">
    <property type="protein sequence ID" value="ECPE_0000553301-mRNA-1"/>
    <property type="gene ID" value="ECPE_0000553301"/>
</dbReference>
<name>A0A183AEY5_9TREM</name>
<dbReference type="GO" id="GO:0007265">
    <property type="term" value="P:Ras protein signal transduction"/>
    <property type="evidence" value="ECO:0007669"/>
    <property type="project" value="TreeGrafter"/>
</dbReference>
<keyword evidence="1 2" id="KW-0344">Guanine-nucleotide releasing factor</keyword>
<dbReference type="PROSITE" id="PS50009">
    <property type="entry name" value="RASGEF_CAT"/>
    <property type="match status" value="1"/>
</dbReference>
<reference evidence="5 6" key="2">
    <citation type="submission" date="2018-11" db="EMBL/GenBank/DDBJ databases">
        <authorList>
            <consortium name="Pathogen Informatics"/>
        </authorList>
    </citation>
    <scope>NUCLEOTIDE SEQUENCE [LARGE SCALE GENOMIC DNA]</scope>
    <source>
        <strain evidence="5 6">Egypt</strain>
    </source>
</reference>
<dbReference type="EMBL" id="UZAN01042385">
    <property type="protein sequence ID" value="VDP75755.1"/>
    <property type="molecule type" value="Genomic_DNA"/>
</dbReference>
<evidence type="ECO:0000259" key="4">
    <source>
        <dbReference type="PROSITE" id="PS50009"/>
    </source>
</evidence>
<dbReference type="PANTHER" id="PTHR23113">
    <property type="entry name" value="GUANINE NUCLEOTIDE EXCHANGE FACTOR"/>
    <property type="match status" value="1"/>
</dbReference>
<feature type="domain" description="Ras-GEF" evidence="4">
    <location>
        <begin position="170"/>
        <end position="332"/>
    </location>
</feature>
<evidence type="ECO:0000256" key="2">
    <source>
        <dbReference type="PROSITE-ProRule" id="PRU00168"/>
    </source>
</evidence>
<evidence type="ECO:0000256" key="3">
    <source>
        <dbReference type="SAM" id="MobiDB-lite"/>
    </source>
</evidence>
<proteinExistence type="predicted"/>
<dbReference type="InterPro" id="IPR036964">
    <property type="entry name" value="RASGEF_cat_dom_sf"/>
</dbReference>
<dbReference type="AlphaFoldDB" id="A0A183AEY5"/>
<dbReference type="InterPro" id="IPR008937">
    <property type="entry name" value="Ras-like_GEF"/>
</dbReference>
<organism evidence="7">
    <name type="scientific">Echinostoma caproni</name>
    <dbReference type="NCBI Taxonomy" id="27848"/>
    <lineage>
        <taxon>Eukaryota</taxon>
        <taxon>Metazoa</taxon>
        <taxon>Spiralia</taxon>
        <taxon>Lophotrochozoa</taxon>
        <taxon>Platyhelminthes</taxon>
        <taxon>Trematoda</taxon>
        <taxon>Digenea</taxon>
        <taxon>Plagiorchiida</taxon>
        <taxon>Echinostomata</taxon>
        <taxon>Echinostomatoidea</taxon>
        <taxon>Echinostomatidae</taxon>
        <taxon>Echinostoma</taxon>
    </lineage>
</organism>
<gene>
    <name evidence="5" type="ORF">ECPE_LOCUS5521</name>
</gene>
<accession>A0A183AEY5</accession>
<evidence type="ECO:0000313" key="5">
    <source>
        <dbReference type="EMBL" id="VDP75755.1"/>
    </source>
</evidence>
<reference evidence="7" key="1">
    <citation type="submission" date="2016-06" db="UniProtKB">
        <authorList>
            <consortium name="WormBaseParasite"/>
        </authorList>
    </citation>
    <scope>IDENTIFICATION</scope>
</reference>
<dbReference type="Pfam" id="PF00617">
    <property type="entry name" value="RasGEF"/>
    <property type="match status" value="2"/>
</dbReference>
<feature type="region of interest" description="Disordered" evidence="3">
    <location>
        <begin position="114"/>
        <end position="148"/>
    </location>
</feature>
<keyword evidence="6" id="KW-1185">Reference proteome</keyword>
<dbReference type="Gene3D" id="1.10.840.10">
    <property type="entry name" value="Ras guanine-nucleotide exchange factors catalytic domain"/>
    <property type="match status" value="1"/>
</dbReference>
<sequence>MADRNSLRLLLSRWLRQPHVRDFDSISGLAELHRFTSIVVGWYWAFQPNNTSTTPSSEQPGSWTSRYMGISPQVMSGRVSNIMFPNIGKRNRDSMAKKLDSLCRHAEYRAKALQSKYAESDSGPSVGRTSHRRQCSPHYGPRSNQAYSTDRVRKISAPIGNYTEIPSGLTYFNVAEELTLIDKGLFLNLLLPELLNNVRNRPCPTYTATVDQFNRVVNVVQCSILRIGPGSPKDPINGMRQSPVSPDCKAPLAVAVWSNKNVRSPDSGVSTNSAMETFCEAEHKRAQIIAQWIDIAWRLRRLNNLNSLQAVLVALQIGAVRRLRHCWTIVEL</sequence>
<dbReference type="SUPFAM" id="SSF48366">
    <property type="entry name" value="Ras GEF"/>
    <property type="match status" value="2"/>
</dbReference>
<evidence type="ECO:0000313" key="6">
    <source>
        <dbReference type="Proteomes" id="UP000272942"/>
    </source>
</evidence>
<dbReference type="GO" id="GO:0005886">
    <property type="term" value="C:plasma membrane"/>
    <property type="evidence" value="ECO:0007669"/>
    <property type="project" value="TreeGrafter"/>
</dbReference>
<dbReference type="GO" id="GO:0005085">
    <property type="term" value="F:guanyl-nucleotide exchange factor activity"/>
    <property type="evidence" value="ECO:0007669"/>
    <property type="project" value="UniProtKB-KW"/>
</dbReference>